<dbReference type="eggNOG" id="ENOG502Z7SZ">
    <property type="taxonomic scope" value="Bacteria"/>
</dbReference>
<dbReference type="STRING" id="1224163.B841_06625"/>
<sequence>MILDAQVWRERQQAHHDAVDQRTAAHLTRRRRQEKHPVYDFLFEYYPVRPAHLRRWHPGAGVWLEDPEGHAVHNRWRDYTRHHAAVGVDVASFLARRGTAVDDIEHLLCSTAANSAHFDCFGLHEWAMCYRGGELRHDLPLRLGRAGTDAVVEDHQLKCTHYDAYRFFTAPARPLNLTVLHRDEQPRNDQPGCVHATMDLYKWAAKLAPLVPSEVWLETFDLAMDARVLDMEASPYDCRGVGFGVVAVETPEGKAEYVRRQRRLAERADLLRARLVALIQAARRVKLPANTD</sequence>
<dbReference type="PATRIC" id="fig|1224163.3.peg.1331"/>
<evidence type="ECO:0000313" key="2">
    <source>
        <dbReference type="Proteomes" id="UP000015388"/>
    </source>
</evidence>
<dbReference type="OrthoDB" id="9790578at2"/>
<dbReference type="EMBL" id="CP003924">
    <property type="protein sequence ID" value="AGS34798.1"/>
    <property type="molecule type" value="Genomic_DNA"/>
</dbReference>
<gene>
    <name evidence="1" type="ORF">B841_06625</name>
</gene>
<proteinExistence type="predicted"/>
<evidence type="ECO:0000313" key="1">
    <source>
        <dbReference type="EMBL" id="AGS34798.1"/>
    </source>
</evidence>
<dbReference type="Proteomes" id="UP000015388">
    <property type="component" value="Chromosome"/>
</dbReference>
<reference evidence="1 2" key="1">
    <citation type="submission" date="2012-11" db="EMBL/GenBank/DDBJ databases">
        <title>The complete genome sequence of Corynebacterium maris Coryn-1 (=DSM 45190).</title>
        <authorList>
            <person name="Schaffert L."/>
            <person name="Albersmeier A."/>
            <person name="Kalinowski J."/>
            <person name="Ruckert C."/>
        </authorList>
    </citation>
    <scope>NUCLEOTIDE SEQUENCE [LARGE SCALE GENOMIC DNA]</scope>
    <source>
        <strain evidence="2">Coryn-1</strain>
    </source>
</reference>
<dbReference type="AlphaFoldDB" id="S5TJ85"/>
<dbReference type="RefSeq" id="WP_020934731.1">
    <property type="nucleotide sequence ID" value="NC_021915.1"/>
</dbReference>
<keyword evidence="2" id="KW-1185">Reference proteome</keyword>
<protein>
    <recommendedName>
        <fullName evidence="3">3-methyladenine DNA glycosylase</fullName>
    </recommendedName>
</protein>
<dbReference type="HOGENOM" id="CLU_053604_0_0_11"/>
<evidence type="ECO:0008006" key="3">
    <source>
        <dbReference type="Google" id="ProtNLM"/>
    </source>
</evidence>
<dbReference type="KEGG" id="cmd:B841_06625"/>
<organism evidence="1 2">
    <name type="scientific">Corynebacterium maris DSM 45190</name>
    <dbReference type="NCBI Taxonomy" id="1224163"/>
    <lineage>
        <taxon>Bacteria</taxon>
        <taxon>Bacillati</taxon>
        <taxon>Actinomycetota</taxon>
        <taxon>Actinomycetes</taxon>
        <taxon>Mycobacteriales</taxon>
        <taxon>Corynebacteriaceae</taxon>
        <taxon>Corynebacterium</taxon>
    </lineage>
</organism>
<name>S5TJ85_9CORY</name>
<accession>S5TJ85</accession>